<dbReference type="Pfam" id="PF03402">
    <property type="entry name" value="V1R"/>
    <property type="match status" value="1"/>
</dbReference>
<proteinExistence type="inferred from homology"/>
<evidence type="ECO:0000256" key="5">
    <source>
        <dbReference type="ARBA" id="ARBA00022692"/>
    </source>
</evidence>
<keyword evidence="4 11" id="KW-0589">Pheromone response</keyword>
<dbReference type="InterPro" id="IPR004072">
    <property type="entry name" value="Vmron_rcpt_1"/>
</dbReference>
<keyword evidence="3 11" id="KW-1003">Cell membrane</keyword>
<accession>A0A8C6CLH0</accession>
<feature type="transmembrane region" description="Helical" evidence="11">
    <location>
        <begin position="12"/>
        <end position="31"/>
    </location>
</feature>
<reference evidence="12" key="1">
    <citation type="submission" date="2025-08" db="UniProtKB">
        <authorList>
            <consortium name="Ensembl"/>
        </authorList>
    </citation>
    <scope>IDENTIFICATION</scope>
</reference>
<comment type="subcellular location">
    <subcellularLocation>
        <location evidence="1 11">Cell membrane</location>
        <topology evidence="1 11">Multi-pass membrane protein</topology>
    </subcellularLocation>
</comment>
<dbReference type="GO" id="GO:0016503">
    <property type="term" value="F:pheromone receptor activity"/>
    <property type="evidence" value="ECO:0007669"/>
    <property type="project" value="InterPro"/>
</dbReference>
<evidence type="ECO:0000256" key="8">
    <source>
        <dbReference type="ARBA" id="ARBA00023136"/>
    </source>
</evidence>
<organism evidence="12 13">
    <name type="scientific">Moschus moschiferus</name>
    <name type="common">Siberian musk deer</name>
    <name type="synonym">Moschus sibiricus</name>
    <dbReference type="NCBI Taxonomy" id="68415"/>
    <lineage>
        <taxon>Eukaryota</taxon>
        <taxon>Metazoa</taxon>
        <taxon>Chordata</taxon>
        <taxon>Craniata</taxon>
        <taxon>Vertebrata</taxon>
        <taxon>Euteleostomi</taxon>
        <taxon>Mammalia</taxon>
        <taxon>Eutheria</taxon>
        <taxon>Laurasiatheria</taxon>
        <taxon>Artiodactyla</taxon>
        <taxon>Ruminantia</taxon>
        <taxon>Pecora</taxon>
        <taxon>Moschidae</taxon>
        <taxon>Moschus</taxon>
    </lineage>
</organism>
<name>A0A8C6CLH0_MOSMO</name>
<dbReference type="AlphaFoldDB" id="A0A8C6CLH0"/>
<dbReference type="GO" id="GO:0005886">
    <property type="term" value="C:plasma membrane"/>
    <property type="evidence" value="ECO:0007669"/>
    <property type="project" value="UniProtKB-SubCell"/>
</dbReference>
<dbReference type="Proteomes" id="UP000694544">
    <property type="component" value="Unplaced"/>
</dbReference>
<evidence type="ECO:0000256" key="1">
    <source>
        <dbReference type="ARBA" id="ARBA00004651"/>
    </source>
</evidence>
<keyword evidence="6 11" id="KW-1133">Transmembrane helix</keyword>
<evidence type="ECO:0000313" key="12">
    <source>
        <dbReference type="Ensembl" id="ENSMMSP00000002579.1"/>
    </source>
</evidence>
<dbReference type="PANTHER" id="PTHR24062">
    <property type="entry name" value="VOMERONASAL TYPE-1 RECEPTOR"/>
    <property type="match status" value="1"/>
</dbReference>
<comment type="similarity">
    <text evidence="2 11">Belongs to the G-protein coupled receptor 1 family.</text>
</comment>
<keyword evidence="8 11" id="KW-0472">Membrane</keyword>
<keyword evidence="9 11" id="KW-0675">Receptor</keyword>
<keyword evidence="10 11" id="KW-0807">Transducer</keyword>
<keyword evidence="7 11" id="KW-0297">G-protein coupled receptor</keyword>
<evidence type="ECO:0000256" key="2">
    <source>
        <dbReference type="ARBA" id="ARBA00010663"/>
    </source>
</evidence>
<keyword evidence="13" id="KW-1185">Reference proteome</keyword>
<feature type="transmembrane region" description="Helical" evidence="11">
    <location>
        <begin position="94"/>
        <end position="116"/>
    </location>
</feature>
<keyword evidence="5 11" id="KW-0812">Transmembrane</keyword>
<comment type="caution">
    <text evidence="11">Lacks conserved residue(s) required for the propagation of feature annotation.</text>
</comment>
<evidence type="ECO:0000256" key="6">
    <source>
        <dbReference type="ARBA" id="ARBA00022989"/>
    </source>
</evidence>
<reference evidence="12" key="2">
    <citation type="submission" date="2025-09" db="UniProtKB">
        <authorList>
            <consortium name="Ensembl"/>
        </authorList>
    </citation>
    <scope>IDENTIFICATION</scope>
</reference>
<evidence type="ECO:0000256" key="11">
    <source>
        <dbReference type="RuleBase" id="RU364061"/>
    </source>
</evidence>
<dbReference type="GeneTree" id="ENSGT00940000172123"/>
<evidence type="ECO:0000256" key="9">
    <source>
        <dbReference type="ARBA" id="ARBA00023170"/>
    </source>
</evidence>
<sequence length="145" mass="16368">MFSSQAALETMHLLQMGVGSLANVILFFYHMSPVLFGHKQRPTDTILTHTAVANLLVLLSSGIPHTAAAFVGFPLHICHLNIPLSSLQTTTWDFFLFVLPYYSCVLSFLWTLWYLVCSYFLFLPGSGLESCTFLRIRPFPPCFPF</sequence>
<dbReference type="GO" id="GO:0019236">
    <property type="term" value="P:response to pheromone"/>
    <property type="evidence" value="ECO:0007669"/>
    <property type="project" value="UniProtKB-KW"/>
</dbReference>
<dbReference type="Ensembl" id="ENSMMST00000002813.1">
    <property type="protein sequence ID" value="ENSMMSP00000002579.1"/>
    <property type="gene ID" value="ENSMMSG00000001993.1"/>
</dbReference>
<feature type="transmembrane region" description="Helical" evidence="11">
    <location>
        <begin position="51"/>
        <end position="73"/>
    </location>
</feature>
<evidence type="ECO:0000256" key="4">
    <source>
        <dbReference type="ARBA" id="ARBA00022507"/>
    </source>
</evidence>
<evidence type="ECO:0000256" key="3">
    <source>
        <dbReference type="ARBA" id="ARBA00022475"/>
    </source>
</evidence>
<evidence type="ECO:0000313" key="13">
    <source>
        <dbReference type="Proteomes" id="UP000694544"/>
    </source>
</evidence>
<evidence type="ECO:0000256" key="10">
    <source>
        <dbReference type="ARBA" id="ARBA00023224"/>
    </source>
</evidence>
<protein>
    <recommendedName>
        <fullName evidence="11">Vomeronasal type-1 receptor</fullName>
    </recommendedName>
</protein>
<evidence type="ECO:0000256" key="7">
    <source>
        <dbReference type="ARBA" id="ARBA00023040"/>
    </source>
</evidence>